<dbReference type="SUPFAM" id="SSF53850">
    <property type="entry name" value="Periplasmic binding protein-like II"/>
    <property type="match status" value="1"/>
</dbReference>
<dbReference type="AlphaFoldDB" id="A0A6N8IXE5"/>
<dbReference type="PANTHER" id="PTHR30632">
    <property type="entry name" value="MOLYBDATE-BINDING PERIPLASMIC PROTEIN"/>
    <property type="match status" value="1"/>
</dbReference>
<accession>A0A6N8IXE5</accession>
<dbReference type="InterPro" id="IPR050682">
    <property type="entry name" value="ModA/WtpA"/>
</dbReference>
<organism evidence="1 2">
    <name type="scientific">Ramlibacter pinisoli</name>
    <dbReference type="NCBI Taxonomy" id="2682844"/>
    <lineage>
        <taxon>Bacteria</taxon>
        <taxon>Pseudomonadati</taxon>
        <taxon>Pseudomonadota</taxon>
        <taxon>Betaproteobacteria</taxon>
        <taxon>Burkholderiales</taxon>
        <taxon>Comamonadaceae</taxon>
        <taxon>Ramlibacter</taxon>
    </lineage>
</organism>
<sequence length="219" mass="22024">MATRQVLADLVAAWQGQGGGAVDIESVGGVDAARRVAAGEAFDLVFLASDAIDKLAAGNHVLAGSRVDLVRSGVAVAVRAGAPRPDIASEDAVRAAVLAAPSIGYSTGPSGTAVLQLFERWGIAPQVRDRCVQARPGVPVGSLVASGEVALGFQQFSELKDLAGIDVVGPLPAAIQITTTFSGAVGAACAQAPAARELLAFMASPATADAKRRNGMDPA</sequence>
<evidence type="ECO:0000313" key="2">
    <source>
        <dbReference type="Proteomes" id="UP000469385"/>
    </source>
</evidence>
<evidence type="ECO:0000313" key="1">
    <source>
        <dbReference type="EMBL" id="MVQ31517.1"/>
    </source>
</evidence>
<name>A0A6N8IXE5_9BURK</name>
<proteinExistence type="predicted"/>
<dbReference type="EMBL" id="WSEL01000009">
    <property type="protein sequence ID" value="MVQ31517.1"/>
    <property type="molecule type" value="Genomic_DNA"/>
</dbReference>
<protein>
    <submittedName>
        <fullName evidence="1">Molybdenum ABC transporter substrate-binding protein</fullName>
    </submittedName>
</protein>
<reference evidence="1 2" key="1">
    <citation type="submission" date="2019-12" db="EMBL/GenBank/DDBJ databases">
        <authorList>
            <person name="Huq M.A."/>
        </authorList>
    </citation>
    <scope>NUCLEOTIDE SEQUENCE [LARGE SCALE GENOMIC DNA]</scope>
    <source>
        <strain evidence="1 2">MAH-25</strain>
    </source>
</reference>
<dbReference type="Pfam" id="PF13531">
    <property type="entry name" value="SBP_bac_11"/>
    <property type="match status" value="1"/>
</dbReference>
<comment type="caution">
    <text evidence="1">The sequence shown here is derived from an EMBL/GenBank/DDBJ whole genome shotgun (WGS) entry which is preliminary data.</text>
</comment>
<dbReference type="Proteomes" id="UP000469385">
    <property type="component" value="Unassembled WGS sequence"/>
</dbReference>
<keyword evidence="2" id="KW-1185">Reference proteome</keyword>
<dbReference type="GO" id="GO:0030973">
    <property type="term" value="F:molybdate ion binding"/>
    <property type="evidence" value="ECO:0007669"/>
    <property type="project" value="TreeGrafter"/>
</dbReference>
<gene>
    <name evidence="1" type="ORF">GON04_18815</name>
</gene>
<dbReference type="GO" id="GO:0015689">
    <property type="term" value="P:molybdate ion transport"/>
    <property type="evidence" value="ECO:0007669"/>
    <property type="project" value="TreeGrafter"/>
</dbReference>
<dbReference type="Gene3D" id="3.40.190.10">
    <property type="entry name" value="Periplasmic binding protein-like II"/>
    <property type="match status" value="2"/>
</dbReference>
<dbReference type="PANTHER" id="PTHR30632:SF11">
    <property type="entry name" value="BLR4797 PROTEIN"/>
    <property type="match status" value="1"/>
</dbReference>